<feature type="domain" description="Large ribosomal subunit protein bL25 beta" evidence="8">
    <location>
        <begin position="96"/>
        <end position="180"/>
    </location>
</feature>
<proteinExistence type="inferred from homology"/>
<name>A0A1G2T622_9BACT</name>
<feature type="domain" description="Large ribosomal subunit protein bL25 L25" evidence="7">
    <location>
        <begin position="4"/>
        <end position="88"/>
    </location>
</feature>
<dbReference type="InterPro" id="IPR001021">
    <property type="entry name" value="Ribosomal_bL25_long"/>
</dbReference>
<dbReference type="InterPro" id="IPR037121">
    <property type="entry name" value="Ribosomal_bL25_C"/>
</dbReference>
<keyword evidence="2 5" id="KW-0694">RNA-binding</keyword>
<dbReference type="Pfam" id="PF01386">
    <property type="entry name" value="Ribosomal_L25p"/>
    <property type="match status" value="1"/>
</dbReference>
<evidence type="ECO:0000313" key="10">
    <source>
        <dbReference type="Proteomes" id="UP000179264"/>
    </source>
</evidence>
<dbReference type="Gene3D" id="2.40.240.10">
    <property type="entry name" value="Ribosomal Protein L25, Chain P"/>
    <property type="match status" value="1"/>
</dbReference>
<dbReference type="Proteomes" id="UP000179264">
    <property type="component" value="Unassembled WGS sequence"/>
</dbReference>
<accession>A0A1G2T622</accession>
<sequence length="227" mass="24753">MITLDVQVRDKSAKLADLRKVGKMPAVFYGKKTASTPISVLQKDFLKVWKIAGESSVVTLKDATAEVDVLIHDVDVDPVSDIPRHADFYVFEKGKKLEISVPLTFVGVAPVVKDLGGSLVKALHELKISADPQHIPHSIEVDVSSLVDFDSQILAEQIKLPEGVDLVELPAEVVASGARPKEEEVEETTPVDLSSIEVEKKGKKEEEGVPEAPEKAEKEKDSENKAK</sequence>
<dbReference type="GO" id="GO:0022625">
    <property type="term" value="C:cytosolic large ribosomal subunit"/>
    <property type="evidence" value="ECO:0007669"/>
    <property type="project" value="TreeGrafter"/>
</dbReference>
<dbReference type="GO" id="GO:0006412">
    <property type="term" value="P:translation"/>
    <property type="evidence" value="ECO:0007669"/>
    <property type="project" value="UniProtKB-UniRule"/>
</dbReference>
<evidence type="ECO:0000256" key="5">
    <source>
        <dbReference type="HAMAP-Rule" id="MF_01334"/>
    </source>
</evidence>
<evidence type="ECO:0000256" key="2">
    <source>
        <dbReference type="ARBA" id="ARBA00022884"/>
    </source>
</evidence>
<dbReference type="PANTHER" id="PTHR33284">
    <property type="entry name" value="RIBOSOMAL PROTEIN L25/GLN-TRNA SYNTHETASE, ANTI-CODON-BINDING DOMAIN-CONTAINING PROTEIN"/>
    <property type="match status" value="1"/>
</dbReference>
<dbReference type="Pfam" id="PF14693">
    <property type="entry name" value="Ribosomal_TL5_C"/>
    <property type="match status" value="1"/>
</dbReference>
<evidence type="ECO:0000313" key="9">
    <source>
        <dbReference type="EMBL" id="OHA92746.1"/>
    </source>
</evidence>
<feature type="region of interest" description="Disordered" evidence="6">
    <location>
        <begin position="176"/>
        <end position="227"/>
    </location>
</feature>
<dbReference type="InterPro" id="IPR020056">
    <property type="entry name" value="Rbsml_bL25/Gln-tRNA_synth_N"/>
</dbReference>
<evidence type="ECO:0000256" key="4">
    <source>
        <dbReference type="ARBA" id="ARBA00023274"/>
    </source>
</evidence>
<dbReference type="InterPro" id="IPR029751">
    <property type="entry name" value="Ribosomal_L25_dom"/>
</dbReference>
<dbReference type="CDD" id="cd00495">
    <property type="entry name" value="Ribosomal_L25_TL5_CTC"/>
    <property type="match status" value="1"/>
</dbReference>
<dbReference type="InterPro" id="IPR011035">
    <property type="entry name" value="Ribosomal_bL25/Gln-tRNA_synth"/>
</dbReference>
<gene>
    <name evidence="5" type="primary">rplY</name>
    <name evidence="5" type="synonym">ctc</name>
    <name evidence="9" type="ORF">A2W58_03150</name>
</gene>
<feature type="compositionally biased region" description="Basic and acidic residues" evidence="6">
    <location>
        <begin position="197"/>
        <end position="227"/>
    </location>
</feature>
<evidence type="ECO:0000256" key="6">
    <source>
        <dbReference type="SAM" id="MobiDB-lite"/>
    </source>
</evidence>
<dbReference type="InterPro" id="IPR020930">
    <property type="entry name" value="Ribosomal_uL5_bac-type"/>
</dbReference>
<evidence type="ECO:0000256" key="1">
    <source>
        <dbReference type="ARBA" id="ARBA00022730"/>
    </source>
</evidence>
<dbReference type="SUPFAM" id="SSF50715">
    <property type="entry name" value="Ribosomal protein L25-like"/>
    <property type="match status" value="1"/>
</dbReference>
<comment type="caution">
    <text evidence="9">The sequence shown here is derived from an EMBL/GenBank/DDBJ whole genome shotgun (WGS) entry which is preliminary data.</text>
</comment>
<dbReference type="GO" id="GO:0008097">
    <property type="term" value="F:5S rRNA binding"/>
    <property type="evidence" value="ECO:0007669"/>
    <property type="project" value="InterPro"/>
</dbReference>
<keyword evidence="3 5" id="KW-0689">Ribosomal protein</keyword>
<evidence type="ECO:0000259" key="8">
    <source>
        <dbReference type="Pfam" id="PF14693"/>
    </source>
</evidence>
<comment type="function">
    <text evidence="5">This is one of the proteins that binds to the 5S RNA in the ribosome where it forms part of the central protuberance.</text>
</comment>
<keyword evidence="1 5" id="KW-0699">rRNA-binding</keyword>
<comment type="subunit">
    <text evidence="5">Part of the 50S ribosomal subunit; part of the 5S rRNA/L5/L18/L25 subcomplex. Contacts the 5S rRNA. Binds to the 5S rRNA independently of L5 and L18.</text>
</comment>
<dbReference type="Gene3D" id="2.170.120.20">
    <property type="entry name" value="Ribosomal protein L25, beta domain"/>
    <property type="match status" value="1"/>
</dbReference>
<dbReference type="AlphaFoldDB" id="A0A1G2T622"/>
<dbReference type="PANTHER" id="PTHR33284:SF1">
    <property type="entry name" value="RIBOSOMAL PROTEIN L25_GLN-TRNA SYNTHETASE, ANTI-CODON-BINDING DOMAIN-CONTAINING PROTEIN"/>
    <property type="match status" value="1"/>
</dbReference>
<protein>
    <recommendedName>
        <fullName evidence="5">Large ribosomal subunit protein bL25</fullName>
    </recommendedName>
    <alternativeName>
        <fullName evidence="5">General stress protein CTC</fullName>
    </alternativeName>
</protein>
<comment type="similarity">
    <text evidence="5">Belongs to the bacterial ribosomal protein bL25 family. CTC subfamily.</text>
</comment>
<dbReference type="HAMAP" id="MF_01334">
    <property type="entry name" value="Ribosomal_bL25_CTC"/>
    <property type="match status" value="1"/>
</dbReference>
<dbReference type="GO" id="GO:0003735">
    <property type="term" value="F:structural constituent of ribosome"/>
    <property type="evidence" value="ECO:0007669"/>
    <property type="project" value="InterPro"/>
</dbReference>
<organism evidence="9 10">
    <name type="scientific">Candidatus Zambryskibacteria bacterium RIFCSPHIGHO2_02_38_10.5</name>
    <dbReference type="NCBI Taxonomy" id="1802742"/>
    <lineage>
        <taxon>Bacteria</taxon>
        <taxon>Candidatus Zambryskiibacteriota</taxon>
    </lineage>
</organism>
<dbReference type="InterPro" id="IPR020057">
    <property type="entry name" value="Ribosomal_bL25_b-dom"/>
</dbReference>
<evidence type="ECO:0000259" key="7">
    <source>
        <dbReference type="Pfam" id="PF01386"/>
    </source>
</evidence>
<reference evidence="9 10" key="1">
    <citation type="journal article" date="2016" name="Nat. Commun.">
        <title>Thousands of microbial genomes shed light on interconnected biogeochemical processes in an aquifer system.</title>
        <authorList>
            <person name="Anantharaman K."/>
            <person name="Brown C.T."/>
            <person name="Hug L.A."/>
            <person name="Sharon I."/>
            <person name="Castelle C.J."/>
            <person name="Probst A.J."/>
            <person name="Thomas B.C."/>
            <person name="Singh A."/>
            <person name="Wilkins M.J."/>
            <person name="Karaoz U."/>
            <person name="Brodie E.L."/>
            <person name="Williams K.H."/>
            <person name="Hubbard S.S."/>
            <person name="Banfield J.F."/>
        </authorList>
    </citation>
    <scope>NUCLEOTIDE SEQUENCE [LARGE SCALE GENOMIC DNA]</scope>
</reference>
<keyword evidence="4 5" id="KW-0687">Ribonucleoprotein</keyword>
<dbReference type="NCBIfam" id="TIGR00731">
    <property type="entry name" value="bL25_bact_ctc"/>
    <property type="match status" value="1"/>
</dbReference>
<dbReference type="EMBL" id="MHVL01000038">
    <property type="protein sequence ID" value="OHA92746.1"/>
    <property type="molecule type" value="Genomic_DNA"/>
</dbReference>
<evidence type="ECO:0000256" key="3">
    <source>
        <dbReference type="ARBA" id="ARBA00022980"/>
    </source>
</evidence>